<gene>
    <name evidence="1" type="ORF">ATANTOWER_000534</name>
</gene>
<keyword evidence="2" id="KW-1185">Reference proteome</keyword>
<evidence type="ECO:0000313" key="2">
    <source>
        <dbReference type="Proteomes" id="UP001345963"/>
    </source>
</evidence>
<proteinExistence type="predicted"/>
<dbReference type="EMBL" id="JAHUTI010050225">
    <property type="protein sequence ID" value="MED6248448.1"/>
    <property type="molecule type" value="Genomic_DNA"/>
</dbReference>
<sequence>MFQLKSVHGLQQSFGGQYERKPLLSDQATFLSLLCGPILMFKPGYPLQLFSTIHKKTAMHCVFWHLTIRNSIIFNNLSHGNSSVGSDHTGQPSLCIGSSVPLCSFLESTFDR</sequence>
<evidence type="ECO:0000313" key="1">
    <source>
        <dbReference type="EMBL" id="MED6248448.1"/>
    </source>
</evidence>
<name>A0ABU7BDG9_9TELE</name>
<comment type="caution">
    <text evidence="1">The sequence shown here is derived from an EMBL/GenBank/DDBJ whole genome shotgun (WGS) entry which is preliminary data.</text>
</comment>
<accession>A0ABU7BDG9</accession>
<dbReference type="Proteomes" id="UP001345963">
    <property type="component" value="Unassembled WGS sequence"/>
</dbReference>
<protein>
    <submittedName>
        <fullName evidence="1">Uncharacterized protein</fullName>
    </submittedName>
</protein>
<reference evidence="1 2" key="1">
    <citation type="submission" date="2021-07" db="EMBL/GenBank/DDBJ databases">
        <authorList>
            <person name="Palmer J.M."/>
        </authorList>
    </citation>
    <scope>NUCLEOTIDE SEQUENCE [LARGE SCALE GENOMIC DNA]</scope>
    <source>
        <strain evidence="1 2">AT_MEX2019</strain>
        <tissue evidence="1">Muscle</tissue>
    </source>
</reference>
<organism evidence="1 2">
    <name type="scientific">Ataeniobius toweri</name>
    <dbReference type="NCBI Taxonomy" id="208326"/>
    <lineage>
        <taxon>Eukaryota</taxon>
        <taxon>Metazoa</taxon>
        <taxon>Chordata</taxon>
        <taxon>Craniata</taxon>
        <taxon>Vertebrata</taxon>
        <taxon>Euteleostomi</taxon>
        <taxon>Actinopterygii</taxon>
        <taxon>Neopterygii</taxon>
        <taxon>Teleostei</taxon>
        <taxon>Neoteleostei</taxon>
        <taxon>Acanthomorphata</taxon>
        <taxon>Ovalentaria</taxon>
        <taxon>Atherinomorphae</taxon>
        <taxon>Cyprinodontiformes</taxon>
        <taxon>Goodeidae</taxon>
        <taxon>Ataeniobius</taxon>
    </lineage>
</organism>